<dbReference type="Proteomes" id="UP000054564">
    <property type="component" value="Unassembled WGS sequence"/>
</dbReference>
<evidence type="ECO:0000256" key="8">
    <source>
        <dbReference type="RuleBase" id="RU367065"/>
    </source>
</evidence>
<reference evidence="11" key="1">
    <citation type="submission" date="2014-03" db="EMBL/GenBank/DDBJ databases">
        <title>The Genome Sequence of Puccinia striiformis f. sp. tritici PST-78.</title>
        <authorList>
            <consortium name="The Broad Institute Genome Sequencing Platform"/>
            <person name="Cuomo C."/>
            <person name="Hulbert S."/>
            <person name="Chen X."/>
            <person name="Walker B."/>
            <person name="Young S.K."/>
            <person name="Zeng Q."/>
            <person name="Gargeya S."/>
            <person name="Fitzgerald M."/>
            <person name="Haas B."/>
            <person name="Abouelleil A."/>
            <person name="Alvarado L."/>
            <person name="Arachchi H.M."/>
            <person name="Berlin A.M."/>
            <person name="Chapman S.B."/>
            <person name="Goldberg J."/>
            <person name="Griggs A."/>
            <person name="Gujja S."/>
            <person name="Hansen M."/>
            <person name="Howarth C."/>
            <person name="Imamovic A."/>
            <person name="Larimer J."/>
            <person name="McCowan C."/>
            <person name="Montmayeur A."/>
            <person name="Murphy C."/>
            <person name="Neiman D."/>
            <person name="Pearson M."/>
            <person name="Priest M."/>
            <person name="Roberts A."/>
            <person name="Saif S."/>
            <person name="Shea T."/>
            <person name="Sisk P."/>
            <person name="Sykes S."/>
            <person name="Wortman J."/>
            <person name="Nusbaum C."/>
            <person name="Birren B."/>
        </authorList>
    </citation>
    <scope>NUCLEOTIDE SEQUENCE [LARGE SCALE GENOMIC DNA]</scope>
    <source>
        <strain evidence="11">race PST-78</strain>
    </source>
</reference>
<comment type="similarity">
    <text evidence="2 8">Belongs to the HEATR1/UTP10 family.</text>
</comment>
<evidence type="ECO:0000256" key="1">
    <source>
        <dbReference type="ARBA" id="ARBA00004604"/>
    </source>
</evidence>
<evidence type="ECO:0000313" key="10">
    <source>
        <dbReference type="EMBL" id="KNF00685.1"/>
    </source>
</evidence>
<evidence type="ECO:0000259" key="9">
    <source>
        <dbReference type="SMART" id="SM01036"/>
    </source>
</evidence>
<accession>A0A0L0VNU3</accession>
<dbReference type="InterPro" id="IPR016024">
    <property type="entry name" value="ARM-type_fold"/>
</dbReference>
<dbReference type="InterPro" id="IPR040191">
    <property type="entry name" value="UTP10"/>
</dbReference>
<dbReference type="GO" id="GO:0000462">
    <property type="term" value="P:maturation of SSU-rRNA from tricistronic rRNA transcript (SSU-rRNA, 5.8S rRNA, LSU-rRNA)"/>
    <property type="evidence" value="ECO:0007669"/>
    <property type="project" value="TreeGrafter"/>
</dbReference>
<protein>
    <recommendedName>
        <fullName evidence="3 8">U3 small nucleolar RNA-associated protein 10</fullName>
    </recommendedName>
</protein>
<dbReference type="Pfam" id="PF08146">
    <property type="entry name" value="BP28CT"/>
    <property type="match status" value="1"/>
</dbReference>
<dbReference type="OrthoDB" id="31183at2759"/>
<proteinExistence type="inferred from homology"/>
<dbReference type="InterPro" id="IPR022125">
    <property type="entry name" value="U3snoRNP10_N"/>
</dbReference>
<evidence type="ECO:0000256" key="7">
    <source>
        <dbReference type="ARBA" id="ARBA00023274"/>
    </source>
</evidence>
<keyword evidence="5 8" id="KW-0698">rRNA processing</keyword>
<dbReference type="GO" id="GO:0034455">
    <property type="term" value="C:t-UTP complex"/>
    <property type="evidence" value="ECO:0007669"/>
    <property type="project" value="TreeGrafter"/>
</dbReference>
<dbReference type="GO" id="GO:0030515">
    <property type="term" value="F:snoRNA binding"/>
    <property type="evidence" value="ECO:0007669"/>
    <property type="project" value="TreeGrafter"/>
</dbReference>
<dbReference type="GO" id="GO:0045943">
    <property type="term" value="P:positive regulation of transcription by RNA polymerase I"/>
    <property type="evidence" value="ECO:0007669"/>
    <property type="project" value="TreeGrafter"/>
</dbReference>
<keyword evidence="7 8" id="KW-0687">Ribonucleoprotein</keyword>
<evidence type="ECO:0000256" key="6">
    <source>
        <dbReference type="ARBA" id="ARBA00023242"/>
    </source>
</evidence>
<evidence type="ECO:0000313" key="11">
    <source>
        <dbReference type="Proteomes" id="UP000054564"/>
    </source>
</evidence>
<feature type="domain" description="BP28 C-terminal" evidence="9">
    <location>
        <begin position="1840"/>
        <end position="1987"/>
    </location>
</feature>
<dbReference type="InterPro" id="IPR056473">
    <property type="entry name" value="HEAT_Utp10/HEAT1"/>
</dbReference>
<name>A0A0L0VNU3_9BASI</name>
<dbReference type="GO" id="GO:0032040">
    <property type="term" value="C:small-subunit processome"/>
    <property type="evidence" value="ECO:0007669"/>
    <property type="project" value="TreeGrafter"/>
</dbReference>
<dbReference type="Pfam" id="PF12397">
    <property type="entry name" value="U3snoRNP10"/>
    <property type="match status" value="1"/>
</dbReference>
<comment type="caution">
    <text evidence="10">The sequence shown here is derived from an EMBL/GenBank/DDBJ whole genome shotgun (WGS) entry which is preliminary data.</text>
</comment>
<dbReference type="Pfam" id="PF23243">
    <property type="entry name" value="HEAT_HEATR1"/>
    <property type="match status" value="1"/>
</dbReference>
<dbReference type="PANTHER" id="PTHR13457">
    <property type="entry name" value="BAP28"/>
    <property type="match status" value="1"/>
</dbReference>
<evidence type="ECO:0000256" key="4">
    <source>
        <dbReference type="ARBA" id="ARBA00022517"/>
    </source>
</evidence>
<keyword evidence="6 8" id="KW-0539">Nucleus</keyword>
<comment type="function">
    <text evidence="8">Involved in nucleolar processing of pre-18S ribosomal RNA.</text>
</comment>
<organism evidence="10 11">
    <name type="scientific">Puccinia striiformis f. sp. tritici PST-78</name>
    <dbReference type="NCBI Taxonomy" id="1165861"/>
    <lineage>
        <taxon>Eukaryota</taxon>
        <taxon>Fungi</taxon>
        <taxon>Dikarya</taxon>
        <taxon>Basidiomycota</taxon>
        <taxon>Pucciniomycotina</taxon>
        <taxon>Pucciniomycetes</taxon>
        <taxon>Pucciniales</taxon>
        <taxon>Pucciniaceae</taxon>
        <taxon>Puccinia</taxon>
    </lineage>
</organism>
<dbReference type="SMART" id="SM01036">
    <property type="entry name" value="BP28CT"/>
    <property type="match status" value="1"/>
</dbReference>
<keyword evidence="11" id="KW-1185">Reference proteome</keyword>
<keyword evidence="4 8" id="KW-0690">Ribosome biogenesis</keyword>
<dbReference type="PANTHER" id="PTHR13457:SF1">
    <property type="entry name" value="HEAT REPEAT-CONTAINING PROTEIN 1"/>
    <property type="match status" value="1"/>
</dbReference>
<evidence type="ECO:0000256" key="5">
    <source>
        <dbReference type="ARBA" id="ARBA00022552"/>
    </source>
</evidence>
<evidence type="ECO:0000256" key="2">
    <source>
        <dbReference type="ARBA" id="ARBA00010559"/>
    </source>
</evidence>
<sequence length="2130" mass="235145">MASLKNQLASLVQSNPETGRLKNLSRRDSYIYSPSQAAKLTIDQVHQIGVDGFHQISLYNSVFQKFNQPLFGEASKRTDRTLLEPDEAKILTNTIEEFLIRLSPYLLTKPSAHVLEWLIRRFRIHEFDVAALVSIFLPYHDTPQFLAMLNIIRLDSHPHLQFLRSVQKSRTGLPQKFLIDAMITSPELLRFVTGILPAVVKHTPAHQALLGFHLHTFLGLFKGLAPQLASQQAFPQPILVTLLPVLVDGVQSSQIDTRLTHLIIISALARLSSLPRAVLQNLVKYIIEGHPTTDSSDSSVVGNTAWREHDEAMLQTLLVIFQNHSEEGELRLSSKSCHVLSRVFKIDELLSSMCGAYEVSAFWKSLIQGLVKSTLKSEVVAEELLVKLAQLFQLPAGLIETLIAELLSTLLPMEIPHRAVLRPLGILFQRHPNLVEQVSQNLISTSEANAEESIPRILRLLSGDFPLTTNQCDTSLAGLSSSSAIVRQTSLKSILEQVNANASDGPESSSIMLTSAIKTSLNDPDPVTSELLLSFPQAILKSVKSSDIMDAATSILCSHQTTRSTLKHWLSFLVGPCLKRYPDLRTRIPEELLLARLFWTKSSAKSTSVFWSHEHDKNAWKGTILEGIWPAPIPEDDPESRTTANENLLDGIGQNILKRGDPAVIALLQKLRKVNKLESPTTRLVPLLLLWKITPRLSGGVVGALMSTLIDYMAVQTDSSGFNRWVNMDTQECGDDRSIMDMFYSKTSSEKLFSRLTASILTKAAIEAHKLNHPEYCWFEPSILKAVEPISSASAISQPSDIVNFYFKLYCFGHSGSHTTQDSLARRILVALRRDILKQEWLTFLARVWTSSLFNESFRVVALLDAEAEIKAFTARCQTSTETKPIDYQILIPSLMIALIDPRKSVRSAALSLTATLDTYLNSIDLIKKTAGLSPEQSIYAYDRFYGSKSSADLQYLSIPDSTRLIALLHQSNTEILFDGLGAMRTVLKNLEDSPTGASNRKRQAEGLKHRIMCFLTKVNDCWNDFEGRVALLKCISHVNDPVRFKSVIPLIDQMSSATVNSLTDNNVSKDALVEYATLLFQTYDYPGKVLSSGKDSTAFDALVGALCCFSTSDAQLAIREAAKGKLQHGLFVALSATQKQSILRKILALASSHRDDVSFYVTSLRGLPLDTNSFIVALSTISQEISAIKVRSHKRTKTGKDSAGQEATEAAPDLSELITLLENVPVEKIEHTFQLFAVYLDTLATLLAVHASHEVDIHFSAQLLISYLAIIVPDLTEAEFKSDGLALSSIVDYMRISLDPHISHKIILLLADLARLCPELTCQSMMPIFTFVGAHVIQRDDAFSARVVDKAIQALIPPMVKASSGTGSSRIELILNLRELLLMFVGARNHIPKHRRTRLFVRLIEVLGEYQFLGALLVLLIDANIDEANTASTFELPLAIWSSFPGALGVAAIAHVVAEVETLLGLSRSGEPAILATKTQEDEVDGDGDQIINDGSQKLSATRVQALMEFTGEALGSNHLKSKLDSARSADNPDSDQVLAFLMMQILELSQPLPEQAGGVELEDAREIAIKAAKLVSLDFFTTAMLPKLQDHDNKLVFGILDILRARLSTVKAPQRPEIEVCVIEAIKICTNRIQGGLAVSAEDEKVPLLYAIETLGEIATNATACEQSLLSKAYDSLLAIPLCSSQSHVTIAALRTLAQLCRLLGSRLIPNIGKTINMCVELVQKPRNLDSTAAVSEVRTLAFRLVEATVKTLPSFLTPHMPDILRLTTTPITSSKTGVQDALDANQTSLIRCLTKTVSLRNLGPVVTTYWASVECSSDVALALLEILLRAIKHAKVPEVIKESKMLFNFLLQIFDLRRQNDQTISEEEIIKIESTASSAFLSLVLKINDETLKPLLFRLIDWATIDLPTNGNQPGVSRSIALYKVFGALLSHLQTLAVSYFTHLINHTVTILNGFVEGNQSDFELWVSVTSTLEQTIIHDTEGFWSATALTKITMPIISQIKLGSKFTIHQEYSSRIKSLIGKLAHKVSNHDTLLKVMNSGILQEIKSRDDDEEEEGTINIKLISLEVLEEIWKEIGPTLVPFVPETIGGCLIEALEESNGGIDQAAKKVVKRIELEIGESIEGYLS</sequence>
<comment type="subcellular location">
    <subcellularLocation>
        <location evidence="1 8">Nucleus</location>
        <location evidence="1 8">Nucleolus</location>
    </subcellularLocation>
</comment>
<dbReference type="EMBL" id="AJIL01000035">
    <property type="protein sequence ID" value="KNF00685.1"/>
    <property type="molecule type" value="Genomic_DNA"/>
</dbReference>
<gene>
    <name evidence="10" type="ORF">PSTG_06099</name>
</gene>
<evidence type="ECO:0000256" key="3">
    <source>
        <dbReference type="ARBA" id="ARBA00015399"/>
    </source>
</evidence>
<comment type="subunit">
    <text evidence="8">Component of the ribosomal small subunit (SSU) processome.</text>
</comment>
<dbReference type="InterPro" id="IPR012954">
    <property type="entry name" value="BP28_C_dom"/>
</dbReference>
<dbReference type="GO" id="GO:0030686">
    <property type="term" value="C:90S preribosome"/>
    <property type="evidence" value="ECO:0007669"/>
    <property type="project" value="TreeGrafter"/>
</dbReference>
<dbReference type="STRING" id="1165861.A0A0L0VNU3"/>
<dbReference type="SUPFAM" id="SSF48371">
    <property type="entry name" value="ARM repeat"/>
    <property type="match status" value="2"/>
</dbReference>